<dbReference type="PANTHER" id="PTHR47968:SF50">
    <property type="entry name" value="KINESIN-LIKE PROTEIN"/>
    <property type="match status" value="1"/>
</dbReference>
<dbReference type="InterPro" id="IPR001752">
    <property type="entry name" value="Kinesin_motor_dom"/>
</dbReference>
<feature type="region of interest" description="Disordered" evidence="5">
    <location>
        <begin position="370"/>
        <end position="389"/>
    </location>
</feature>
<dbReference type="AlphaFoldDB" id="A0A813FEW2"/>
<proteinExistence type="inferred from homology"/>
<dbReference type="InterPro" id="IPR036961">
    <property type="entry name" value="Kinesin_motor_dom_sf"/>
</dbReference>
<feature type="domain" description="Kinesin motor" evidence="6">
    <location>
        <begin position="1"/>
        <end position="243"/>
    </location>
</feature>
<feature type="region of interest" description="Disordered" evidence="5">
    <location>
        <begin position="505"/>
        <end position="529"/>
    </location>
</feature>
<dbReference type="InterPro" id="IPR027417">
    <property type="entry name" value="P-loop_NTPase"/>
</dbReference>
<evidence type="ECO:0000256" key="5">
    <source>
        <dbReference type="SAM" id="MobiDB-lite"/>
    </source>
</evidence>
<dbReference type="Pfam" id="PF00225">
    <property type="entry name" value="Kinesin"/>
    <property type="match status" value="1"/>
</dbReference>
<evidence type="ECO:0000256" key="1">
    <source>
        <dbReference type="ARBA" id="ARBA00022741"/>
    </source>
</evidence>
<keyword evidence="8" id="KW-1185">Reference proteome</keyword>
<dbReference type="GO" id="GO:0007018">
    <property type="term" value="P:microtubule-based movement"/>
    <property type="evidence" value="ECO:0007669"/>
    <property type="project" value="InterPro"/>
</dbReference>
<evidence type="ECO:0000313" key="8">
    <source>
        <dbReference type="Proteomes" id="UP000654075"/>
    </source>
</evidence>
<dbReference type="InterPro" id="IPR019821">
    <property type="entry name" value="Kinesin_motor_CS"/>
</dbReference>
<dbReference type="InterPro" id="IPR027640">
    <property type="entry name" value="Kinesin-like_fam"/>
</dbReference>
<accession>A0A813FEW2</accession>
<dbReference type="GO" id="GO:0005874">
    <property type="term" value="C:microtubule"/>
    <property type="evidence" value="ECO:0007669"/>
    <property type="project" value="TreeGrafter"/>
</dbReference>
<dbReference type="InterPro" id="IPR040468">
    <property type="entry name" value="TRAF3IP1_N"/>
</dbReference>
<reference evidence="7" key="1">
    <citation type="submission" date="2021-02" db="EMBL/GenBank/DDBJ databases">
        <authorList>
            <person name="Dougan E. K."/>
            <person name="Rhodes N."/>
            <person name="Thang M."/>
            <person name="Chan C."/>
        </authorList>
    </citation>
    <scope>NUCLEOTIDE SEQUENCE</scope>
</reference>
<dbReference type="GO" id="GO:0000278">
    <property type="term" value="P:mitotic cell cycle"/>
    <property type="evidence" value="ECO:0007669"/>
    <property type="project" value="TreeGrafter"/>
</dbReference>
<dbReference type="PANTHER" id="PTHR47968">
    <property type="entry name" value="CENTROMERE PROTEIN E"/>
    <property type="match status" value="1"/>
</dbReference>
<dbReference type="Gene3D" id="1.10.418.50">
    <property type="entry name" value="Microtubule-binding protein MIP-T3"/>
    <property type="match status" value="1"/>
</dbReference>
<keyword evidence="1" id="KW-0547">Nucleotide-binding</keyword>
<feature type="region of interest" description="Disordered" evidence="5">
    <location>
        <begin position="751"/>
        <end position="775"/>
    </location>
</feature>
<evidence type="ECO:0000256" key="4">
    <source>
        <dbReference type="SAM" id="Coils"/>
    </source>
</evidence>
<dbReference type="Pfam" id="PF10243">
    <property type="entry name" value="MIP-T3"/>
    <property type="match status" value="1"/>
</dbReference>
<dbReference type="OrthoDB" id="3176171at2759"/>
<evidence type="ECO:0000256" key="2">
    <source>
        <dbReference type="ARBA" id="ARBA00022840"/>
    </source>
</evidence>
<sequence length="1130" mass="125340">MMGAGGEMKGIIPRVNEQIFVQIAAEQEAKSTRQFLVMCSFFEIYNEIIFDLLNPVQDRSKLGAGLQVKEHPVLGIYVKDLQEIVVNDADKLEKLMNTGTKNRAVSSTMMNAVSSRSHSIFTIKVHQKDEEDKSKNVFAKLNLVDLAGSERQKGTGASGQTLKEGANINKSLSALGNVINALVENANGKKVFVPFRNSKLTRVLQESLGGNSLCTMLATLSPAACNYEETMSTLRYANRAKAIKVSATKNEEASQISRLNAEIEELKKKLSSSADGGGGGNSLMAEEERSAMKEKFQAQLGQMQHMVSSTWEEKAKLSADHEAQLSKALDEHKRQAKAMQEECRKRLRLLEDQNDLELSIRGLMDTLQSLPSKAEGNESPSSSSTSPLRSCELPREWLKMVASAAEVVDALKQQQTMAMVFQGAFGEDLRLWVDGEEAADHPMARTGARRALTKLETLKHECEKLGCLEENGRSKAKEFAEAVREARHEWLNTGFSALTEELREPDVAGSDGTNGSGSPSDVSGLPPLHTQTLEDVGRIMLLIEQQAKVKAEVEFDSLSGLEARPLVELVLHGAELVPGAVAEPDDQLLRSFLGGSSLELELGGGEDGVAEDTSQPATRPPREERPLHEWVPDDADDSVEGTEYVLTRVLEMDSLNKKRSVQELLARPPPKFVHDVALLVQKATGFLPAMSQEWPDPREAKVDLLQYIADAVASSFGLESVDFDPGDVLKGKEVQKTLRLLQLLTMAGAKGQHLPNGGSPSNRAKAHRDRRKAAGCTRARDMPPFLEAVSRCLRSVLEKQAAAQDSGQASPTHELESNYRSLQDRLEEEVQLRKRHDEKLAQLQLEVEQTRSVLGQRTEQLEAAKLATVDADGRKAELRKKVDTCRSHLLEEAAKIEGDPEVARTGTELQKFTAASQVRSEEKARLLKDVKKLQQQQIESDTHRETLELEGKRMKLRLAQGLDGPQPVVQSEEILLLQAEKQKWDMKVAALEEKLRLISEADDRERKQEMVLNEEKKLQVIKHDDLQMQLQVIIEERDGLREGMDLLWQEKTRADEDLENLSEGYTNLSDRLFEKIEEARELEEQLQTYDNFLSMVHDNFEKNRSSPASQQVVVSACDDPAPAGAGTAIQ</sequence>
<dbReference type="Proteomes" id="UP000654075">
    <property type="component" value="Unassembled WGS sequence"/>
</dbReference>
<feature type="coiled-coil region" evidence="4">
    <location>
        <begin position="322"/>
        <end position="353"/>
    </location>
</feature>
<dbReference type="Gene3D" id="3.40.850.10">
    <property type="entry name" value="Kinesin motor domain"/>
    <property type="match status" value="1"/>
</dbReference>
<feature type="coiled-coil region" evidence="4">
    <location>
        <begin position="812"/>
        <end position="853"/>
    </location>
</feature>
<evidence type="ECO:0000259" key="6">
    <source>
        <dbReference type="PROSITE" id="PS50067"/>
    </source>
</evidence>
<feature type="region of interest" description="Disordered" evidence="5">
    <location>
        <begin position="269"/>
        <end position="301"/>
    </location>
</feature>
<name>A0A813FEW2_POLGL</name>
<dbReference type="PROSITE" id="PS50067">
    <property type="entry name" value="KINESIN_MOTOR_2"/>
    <property type="match status" value="1"/>
</dbReference>
<comment type="similarity">
    <text evidence="3">Belongs to the TRAFAC class myosin-kinesin ATPase superfamily. Kinesin family.</text>
</comment>
<dbReference type="SMART" id="SM00129">
    <property type="entry name" value="KISc"/>
    <property type="match status" value="1"/>
</dbReference>
<dbReference type="GO" id="GO:0003777">
    <property type="term" value="F:microtubule motor activity"/>
    <property type="evidence" value="ECO:0007669"/>
    <property type="project" value="InterPro"/>
</dbReference>
<keyword evidence="2" id="KW-0067">ATP-binding</keyword>
<feature type="compositionally biased region" description="Basic and acidic residues" evidence="5">
    <location>
        <begin position="286"/>
        <end position="296"/>
    </location>
</feature>
<dbReference type="EMBL" id="CAJNNV010024879">
    <property type="protein sequence ID" value="CAE8611010.1"/>
    <property type="molecule type" value="Genomic_DNA"/>
</dbReference>
<protein>
    <recommendedName>
        <fullName evidence="6">Kinesin motor domain-containing protein</fullName>
    </recommendedName>
</protein>
<feature type="compositionally biased region" description="Basic residues" evidence="5">
    <location>
        <begin position="764"/>
        <end position="773"/>
    </location>
</feature>
<feature type="compositionally biased region" description="Polar residues" evidence="5">
    <location>
        <begin position="511"/>
        <end position="521"/>
    </location>
</feature>
<dbReference type="CDD" id="cd00106">
    <property type="entry name" value="KISc"/>
    <property type="match status" value="1"/>
</dbReference>
<dbReference type="PRINTS" id="PR00380">
    <property type="entry name" value="KINESINHEAVY"/>
</dbReference>
<comment type="caution">
    <text evidence="3">Lacks conserved residue(s) required for the propagation of feature annotation.</text>
</comment>
<evidence type="ECO:0000256" key="3">
    <source>
        <dbReference type="PROSITE-ProRule" id="PRU00283"/>
    </source>
</evidence>
<gene>
    <name evidence="7" type="ORF">PGLA1383_LOCUS28820</name>
</gene>
<evidence type="ECO:0000313" key="7">
    <source>
        <dbReference type="EMBL" id="CAE8611010.1"/>
    </source>
</evidence>
<feature type="region of interest" description="Disordered" evidence="5">
    <location>
        <begin position="600"/>
        <end position="635"/>
    </location>
</feature>
<dbReference type="InterPro" id="IPR042576">
    <property type="entry name" value="TRAF3IP1_N_sf"/>
</dbReference>
<dbReference type="GO" id="GO:0008017">
    <property type="term" value="F:microtubule binding"/>
    <property type="evidence" value="ECO:0007669"/>
    <property type="project" value="InterPro"/>
</dbReference>
<dbReference type="PROSITE" id="PS00411">
    <property type="entry name" value="KINESIN_MOTOR_1"/>
    <property type="match status" value="1"/>
</dbReference>
<dbReference type="GO" id="GO:0005524">
    <property type="term" value="F:ATP binding"/>
    <property type="evidence" value="ECO:0007669"/>
    <property type="project" value="UniProtKB-KW"/>
</dbReference>
<comment type="caution">
    <text evidence="7">The sequence shown here is derived from an EMBL/GenBank/DDBJ whole genome shotgun (WGS) entry which is preliminary data.</text>
</comment>
<keyword evidence="4" id="KW-0175">Coiled coil</keyword>
<organism evidence="7 8">
    <name type="scientific">Polarella glacialis</name>
    <name type="common">Dinoflagellate</name>
    <dbReference type="NCBI Taxonomy" id="89957"/>
    <lineage>
        <taxon>Eukaryota</taxon>
        <taxon>Sar</taxon>
        <taxon>Alveolata</taxon>
        <taxon>Dinophyceae</taxon>
        <taxon>Suessiales</taxon>
        <taxon>Suessiaceae</taxon>
        <taxon>Polarella</taxon>
    </lineage>
</organism>
<feature type="compositionally biased region" description="Basic and acidic residues" evidence="5">
    <location>
        <begin position="620"/>
        <end position="631"/>
    </location>
</feature>
<dbReference type="SUPFAM" id="SSF52540">
    <property type="entry name" value="P-loop containing nucleoside triphosphate hydrolases"/>
    <property type="match status" value="1"/>
</dbReference>